<reference evidence="2" key="1">
    <citation type="submission" date="2020-02" db="EMBL/GenBank/DDBJ databases">
        <authorList>
            <person name="Meier V. D."/>
        </authorList>
    </citation>
    <scope>NUCLEOTIDE SEQUENCE</scope>
    <source>
        <strain evidence="2">AVDCRST_MAG02</strain>
    </source>
</reference>
<name>A0A6J4QUJ2_9ACTN</name>
<sequence>MLLAALLLLCTLCHGVSSLSDLRKGFAHPRLFRSGTFPTRVGPRLDPAGAGIGPGGGVYAPDSGGTKTKRRRRGAFSYGEPA</sequence>
<dbReference type="AlphaFoldDB" id="A0A6J4QUJ2"/>
<dbReference type="EMBL" id="CADCVH010000051">
    <property type="protein sequence ID" value="CAA9455555.1"/>
    <property type="molecule type" value="Genomic_DNA"/>
</dbReference>
<proteinExistence type="predicted"/>
<feature type="region of interest" description="Disordered" evidence="1">
    <location>
        <begin position="42"/>
        <end position="82"/>
    </location>
</feature>
<evidence type="ECO:0000256" key="1">
    <source>
        <dbReference type="SAM" id="MobiDB-lite"/>
    </source>
</evidence>
<organism evidence="2">
    <name type="scientific">uncultured Rubrobacteraceae bacterium</name>
    <dbReference type="NCBI Taxonomy" id="349277"/>
    <lineage>
        <taxon>Bacteria</taxon>
        <taxon>Bacillati</taxon>
        <taxon>Actinomycetota</taxon>
        <taxon>Rubrobacteria</taxon>
        <taxon>Rubrobacterales</taxon>
        <taxon>Rubrobacteraceae</taxon>
        <taxon>environmental samples</taxon>
    </lineage>
</organism>
<gene>
    <name evidence="2" type="ORF">AVDCRST_MAG02-1560</name>
</gene>
<evidence type="ECO:0000313" key="2">
    <source>
        <dbReference type="EMBL" id="CAA9455555.1"/>
    </source>
</evidence>
<protein>
    <submittedName>
        <fullName evidence="2">Uncharacterized protein</fullName>
    </submittedName>
</protein>
<accession>A0A6J4QUJ2</accession>